<sequence length="58" mass="6653">MSIAFIDLPRRIRACRTREAHLPLPHPGPRNVGCFGANPWFEREQLPVLRERVHALPG</sequence>
<reference evidence="1 2" key="1">
    <citation type="submission" date="2022-03" db="EMBL/GenBank/DDBJ databases">
        <title>Luteimonas soily sp. nov., a novel bacterium isolated from the soil.</title>
        <authorList>
            <person name="Zhang X."/>
        </authorList>
    </citation>
    <scope>NUCLEOTIDE SEQUENCE [LARGE SCALE GENOMIC DNA]</scope>
    <source>
        <strain evidence="1 2">50</strain>
    </source>
</reference>
<evidence type="ECO:0000313" key="1">
    <source>
        <dbReference type="EMBL" id="MCJ0825676.1"/>
    </source>
</evidence>
<dbReference type="EMBL" id="JALGCL010000002">
    <property type="protein sequence ID" value="MCJ0825676.1"/>
    <property type="molecule type" value="Genomic_DNA"/>
</dbReference>
<keyword evidence="2" id="KW-1185">Reference proteome</keyword>
<dbReference type="RefSeq" id="WP_243320431.1">
    <property type="nucleotide sequence ID" value="NZ_JALGCL010000002.1"/>
</dbReference>
<comment type="caution">
    <text evidence="1">The sequence shown here is derived from an EMBL/GenBank/DDBJ whole genome shotgun (WGS) entry which is preliminary data.</text>
</comment>
<dbReference type="Proteomes" id="UP001165423">
    <property type="component" value="Unassembled WGS sequence"/>
</dbReference>
<dbReference type="SUPFAM" id="SSF52141">
    <property type="entry name" value="Uracil-DNA glycosylase-like"/>
    <property type="match status" value="1"/>
</dbReference>
<accession>A0ABT0A3W4</accession>
<dbReference type="InterPro" id="IPR036895">
    <property type="entry name" value="Uracil-DNA_glycosylase-like_sf"/>
</dbReference>
<gene>
    <name evidence="1" type="ORF">MQC88_06855</name>
</gene>
<protein>
    <submittedName>
        <fullName evidence="1">Uncharacterized protein</fullName>
    </submittedName>
</protein>
<name>A0ABT0A3W4_9GAMM</name>
<evidence type="ECO:0000313" key="2">
    <source>
        <dbReference type="Proteomes" id="UP001165423"/>
    </source>
</evidence>
<proteinExistence type="predicted"/>
<organism evidence="1 2">
    <name type="scientific">Cognatiluteimonas sedimenti</name>
    <dbReference type="NCBI Taxonomy" id="2927791"/>
    <lineage>
        <taxon>Bacteria</taxon>
        <taxon>Pseudomonadati</taxon>
        <taxon>Pseudomonadota</taxon>
        <taxon>Gammaproteobacteria</taxon>
        <taxon>Lysobacterales</taxon>
        <taxon>Lysobacteraceae</taxon>
        <taxon>Cognatiluteimonas</taxon>
    </lineage>
</organism>